<keyword evidence="1" id="KW-0812">Transmembrane</keyword>
<dbReference type="EMBL" id="JAGWCR010000002">
    <property type="protein sequence ID" value="MBS3647824.1"/>
    <property type="molecule type" value="Genomic_DNA"/>
</dbReference>
<reference evidence="2" key="1">
    <citation type="submission" date="2021-04" db="EMBL/GenBank/DDBJ databases">
        <title>Pseudaminobacter soli sp. nov., isolated from paddy soil contaminated by heavy metals.</title>
        <authorList>
            <person name="Zhang K."/>
        </authorList>
    </citation>
    <scope>NUCLEOTIDE SEQUENCE</scope>
    <source>
        <strain evidence="2">19-2017</strain>
    </source>
</reference>
<feature type="transmembrane region" description="Helical" evidence="1">
    <location>
        <begin position="92"/>
        <end position="114"/>
    </location>
</feature>
<protein>
    <submittedName>
        <fullName evidence="2">Uncharacterized protein</fullName>
    </submittedName>
</protein>
<keyword evidence="1" id="KW-0472">Membrane</keyword>
<evidence type="ECO:0000313" key="2">
    <source>
        <dbReference type="EMBL" id="MBS3647824.1"/>
    </source>
</evidence>
<organism evidence="2 3">
    <name type="scientific">Pseudaminobacter soli</name>
    <name type="common">ex Zhang et al. 2022</name>
    <dbReference type="NCBI Taxonomy" id="2831468"/>
    <lineage>
        <taxon>Bacteria</taxon>
        <taxon>Pseudomonadati</taxon>
        <taxon>Pseudomonadota</taxon>
        <taxon>Alphaproteobacteria</taxon>
        <taxon>Hyphomicrobiales</taxon>
        <taxon>Phyllobacteriaceae</taxon>
        <taxon>Pseudaminobacter</taxon>
    </lineage>
</organism>
<feature type="transmembrane region" description="Helical" evidence="1">
    <location>
        <begin position="134"/>
        <end position="155"/>
    </location>
</feature>
<sequence>MIAGGTALLAAAVLADSALEHYRGSFRNPFMVAPLAAASAALATSIRRVIGRKTTSGRTEYMAAMLTGAAGLGFHLWNVVKRLGGFNWSNVFYGAPLGAPAALLLGGLLGETSAALELSGGQPGPMSVASGRPLGLIVAVGLAGTVGEAGVLHFRGAYHNPFMWAPVSLPPLAALSLARDAIEGEARPQTRYLLAATAALGIAGVGFHIYGVHRNMGGWYNWRQNILAGPPIPAPPAFTGLALAGLAALMLLERGRG</sequence>
<dbReference type="AlphaFoldDB" id="A0A942I252"/>
<dbReference type="RefSeq" id="WP_210320033.1">
    <property type="nucleotide sequence ID" value="NZ_JABVCF010000002.1"/>
</dbReference>
<feature type="transmembrane region" description="Helical" evidence="1">
    <location>
        <begin position="31"/>
        <end position="50"/>
    </location>
</feature>
<feature type="transmembrane region" description="Helical" evidence="1">
    <location>
        <begin position="190"/>
        <end position="212"/>
    </location>
</feature>
<proteinExistence type="predicted"/>
<keyword evidence="3" id="KW-1185">Reference proteome</keyword>
<evidence type="ECO:0000313" key="3">
    <source>
        <dbReference type="Proteomes" id="UP000680348"/>
    </source>
</evidence>
<name>A0A942I252_9HYPH</name>
<keyword evidence="1" id="KW-1133">Transmembrane helix</keyword>
<gene>
    <name evidence="2" type="ORF">KEU06_04165</name>
</gene>
<evidence type="ECO:0000256" key="1">
    <source>
        <dbReference type="SAM" id="Phobius"/>
    </source>
</evidence>
<feature type="transmembrane region" description="Helical" evidence="1">
    <location>
        <begin position="232"/>
        <end position="252"/>
    </location>
</feature>
<comment type="caution">
    <text evidence="2">The sequence shown here is derived from an EMBL/GenBank/DDBJ whole genome shotgun (WGS) entry which is preliminary data.</text>
</comment>
<accession>A0A942I252</accession>
<feature type="transmembrane region" description="Helical" evidence="1">
    <location>
        <begin position="62"/>
        <end position="80"/>
    </location>
</feature>
<dbReference type="Proteomes" id="UP000680348">
    <property type="component" value="Unassembled WGS sequence"/>
</dbReference>